<evidence type="ECO:0000313" key="1">
    <source>
        <dbReference type="EMBL" id="KII73556.1"/>
    </source>
</evidence>
<dbReference type="AlphaFoldDB" id="A0A0C2N1Q3"/>
<name>A0A0C2N1Q3_THEKT</name>
<dbReference type="Proteomes" id="UP000031668">
    <property type="component" value="Unassembled WGS sequence"/>
</dbReference>
<accession>A0A0C2N1Q3</accession>
<proteinExistence type="predicted"/>
<keyword evidence="2" id="KW-1185">Reference proteome</keyword>
<sequence>MPPDCYATLNIPLVLCSDKINFNIKLLSRSVLSVVKYLYLCEMTDPYLIFPRSKQYTTLQICQTYLNRYPDYQTFTRSTRDDSRQCKLSQANHTGSSTNL</sequence>
<reference evidence="1 2" key="1">
    <citation type="journal article" date="2014" name="Genome Biol. Evol.">
        <title>The genome of the myxosporean Thelohanellus kitauei shows adaptations to nutrient acquisition within its fish host.</title>
        <authorList>
            <person name="Yang Y."/>
            <person name="Xiong J."/>
            <person name="Zhou Z."/>
            <person name="Huo F."/>
            <person name="Miao W."/>
            <person name="Ran C."/>
            <person name="Liu Y."/>
            <person name="Zhang J."/>
            <person name="Feng J."/>
            <person name="Wang M."/>
            <person name="Wang M."/>
            <person name="Wang L."/>
            <person name="Yao B."/>
        </authorList>
    </citation>
    <scope>NUCLEOTIDE SEQUENCE [LARGE SCALE GENOMIC DNA]</scope>
    <source>
        <strain evidence="1">Wuqing</strain>
    </source>
</reference>
<evidence type="ECO:0000313" key="2">
    <source>
        <dbReference type="Proteomes" id="UP000031668"/>
    </source>
</evidence>
<dbReference type="EMBL" id="JWZT01000778">
    <property type="protein sequence ID" value="KII73556.1"/>
    <property type="molecule type" value="Genomic_DNA"/>
</dbReference>
<protein>
    <submittedName>
        <fullName evidence="1">Uncharacterized protein</fullName>
    </submittedName>
</protein>
<comment type="caution">
    <text evidence="1">The sequence shown here is derived from an EMBL/GenBank/DDBJ whole genome shotgun (WGS) entry which is preliminary data.</text>
</comment>
<organism evidence="1 2">
    <name type="scientific">Thelohanellus kitauei</name>
    <name type="common">Myxosporean</name>
    <dbReference type="NCBI Taxonomy" id="669202"/>
    <lineage>
        <taxon>Eukaryota</taxon>
        <taxon>Metazoa</taxon>
        <taxon>Cnidaria</taxon>
        <taxon>Myxozoa</taxon>
        <taxon>Myxosporea</taxon>
        <taxon>Bivalvulida</taxon>
        <taxon>Platysporina</taxon>
        <taxon>Myxobolidae</taxon>
        <taxon>Thelohanellus</taxon>
    </lineage>
</organism>
<gene>
    <name evidence="1" type="ORF">RF11_00440</name>
</gene>